<dbReference type="Proteomes" id="UP001266807">
    <property type="component" value="Unassembled WGS sequence"/>
</dbReference>
<proteinExistence type="predicted"/>
<reference evidence="1 2" key="1">
    <citation type="submission" date="2023-07" db="EMBL/GenBank/DDBJ databases">
        <title>Sorghum-associated microbial communities from plants grown in Nebraska, USA.</title>
        <authorList>
            <person name="Schachtman D."/>
        </authorList>
    </citation>
    <scope>NUCLEOTIDE SEQUENCE [LARGE SCALE GENOMIC DNA]</scope>
    <source>
        <strain evidence="1 2">BE143</strain>
    </source>
</reference>
<evidence type="ECO:0000313" key="1">
    <source>
        <dbReference type="EMBL" id="MDR6777789.1"/>
    </source>
</evidence>
<sequence>MLLKEIDTNHGTSRVSCTYTPSIETYNIVTDNMTDDCKPTQLGNGCCIWLNEKGQLGEIECICPKSFKNGISTYFHLDEWIDGTPSFEISSIDGDVVIEQLEDGYIIWLSRKSNVELEVSQCGLSYLLSGNKLSGIVAKKSEIIE</sequence>
<protein>
    <recommendedName>
        <fullName evidence="3">DUF3992 domain-containing protein</fullName>
    </recommendedName>
</protein>
<dbReference type="RefSeq" id="WP_068939984.1">
    <property type="nucleotide sequence ID" value="NZ_JAVDUG010000002.1"/>
</dbReference>
<accession>A0ABU1QDR8</accession>
<gene>
    <name evidence="1" type="ORF">J2W98_002051</name>
</gene>
<evidence type="ECO:0000313" key="2">
    <source>
        <dbReference type="Proteomes" id="UP001266807"/>
    </source>
</evidence>
<name>A0ABU1QDR8_9BACL</name>
<organism evidence="1 2">
    <name type="scientific">Paenibacillus peoriae</name>
    <dbReference type="NCBI Taxonomy" id="59893"/>
    <lineage>
        <taxon>Bacteria</taxon>
        <taxon>Bacillati</taxon>
        <taxon>Bacillota</taxon>
        <taxon>Bacilli</taxon>
        <taxon>Bacillales</taxon>
        <taxon>Paenibacillaceae</taxon>
        <taxon>Paenibacillus</taxon>
    </lineage>
</organism>
<comment type="caution">
    <text evidence="1">The sequence shown here is derived from an EMBL/GenBank/DDBJ whole genome shotgun (WGS) entry which is preliminary data.</text>
</comment>
<evidence type="ECO:0008006" key="3">
    <source>
        <dbReference type="Google" id="ProtNLM"/>
    </source>
</evidence>
<keyword evidence="2" id="KW-1185">Reference proteome</keyword>
<dbReference type="EMBL" id="JAVDUG010000002">
    <property type="protein sequence ID" value="MDR6777789.1"/>
    <property type="molecule type" value="Genomic_DNA"/>
</dbReference>